<feature type="binding site" evidence="2">
    <location>
        <position position="111"/>
    </location>
    <ligand>
        <name>Mn(2+)</name>
        <dbReference type="ChEBI" id="CHEBI:29035"/>
        <label>2</label>
    </ligand>
</feature>
<dbReference type="SUPFAM" id="SSF53187">
    <property type="entry name" value="Zn-dependent exopeptidases"/>
    <property type="match status" value="1"/>
</dbReference>
<feature type="binding site" evidence="2">
    <location>
        <position position="174"/>
    </location>
    <ligand>
        <name>Mn(2+)</name>
        <dbReference type="ChEBI" id="CHEBI:29035"/>
        <label>2</label>
    </ligand>
</feature>
<dbReference type="AlphaFoldDB" id="A0A939LYW2"/>
<dbReference type="InterPro" id="IPR002933">
    <property type="entry name" value="Peptidase_M20"/>
</dbReference>
<feature type="domain" description="Peptidase M20 dimerisation" evidence="3">
    <location>
        <begin position="196"/>
        <end position="293"/>
    </location>
</feature>
<name>A0A939LYW2_9MICO</name>
<accession>A0A939LYW2</accession>
<dbReference type="GO" id="GO:0046872">
    <property type="term" value="F:metal ion binding"/>
    <property type="evidence" value="ECO:0007669"/>
    <property type="project" value="UniProtKB-KW"/>
</dbReference>
<keyword evidence="2" id="KW-0464">Manganese</keyword>
<dbReference type="EMBL" id="JAGDYL010000008">
    <property type="protein sequence ID" value="MBO1804947.1"/>
    <property type="molecule type" value="Genomic_DNA"/>
</dbReference>
<dbReference type="InterPro" id="IPR036264">
    <property type="entry name" value="Bact_exopeptidase_dim_dom"/>
</dbReference>
<feature type="binding site" evidence="2">
    <location>
        <position position="375"/>
    </location>
    <ligand>
        <name>Mn(2+)</name>
        <dbReference type="ChEBI" id="CHEBI:29035"/>
        <label>2</label>
    </ligand>
</feature>
<feature type="binding site" evidence="2">
    <location>
        <position position="113"/>
    </location>
    <ligand>
        <name>Mn(2+)</name>
        <dbReference type="ChEBI" id="CHEBI:29035"/>
        <label>2</label>
    </ligand>
</feature>
<dbReference type="InterPro" id="IPR011650">
    <property type="entry name" value="Peptidase_M20_dimer"/>
</dbReference>
<evidence type="ECO:0000256" key="1">
    <source>
        <dbReference type="ARBA" id="ARBA00022801"/>
    </source>
</evidence>
<dbReference type="SUPFAM" id="SSF55031">
    <property type="entry name" value="Bacterial exopeptidase dimerisation domain"/>
    <property type="match status" value="1"/>
</dbReference>
<dbReference type="Pfam" id="PF01546">
    <property type="entry name" value="Peptidase_M20"/>
    <property type="match status" value="1"/>
</dbReference>
<dbReference type="GO" id="GO:0019877">
    <property type="term" value="P:diaminopimelate biosynthetic process"/>
    <property type="evidence" value="ECO:0007669"/>
    <property type="project" value="UniProtKB-ARBA"/>
</dbReference>
<feature type="binding site" evidence="2">
    <location>
        <position position="147"/>
    </location>
    <ligand>
        <name>Mn(2+)</name>
        <dbReference type="ChEBI" id="CHEBI:29035"/>
        <label>2</label>
    </ligand>
</feature>
<comment type="caution">
    <text evidence="4">The sequence shown here is derived from an EMBL/GenBank/DDBJ whole genome shotgun (WGS) entry which is preliminary data.</text>
</comment>
<evidence type="ECO:0000313" key="5">
    <source>
        <dbReference type="Proteomes" id="UP000664398"/>
    </source>
</evidence>
<comment type="cofactor">
    <cofactor evidence="2">
        <name>Mn(2+)</name>
        <dbReference type="ChEBI" id="CHEBI:29035"/>
    </cofactor>
    <text evidence="2">The Mn(2+) ion enhances activity.</text>
</comment>
<evidence type="ECO:0000313" key="4">
    <source>
        <dbReference type="EMBL" id="MBO1804947.1"/>
    </source>
</evidence>
<dbReference type="PANTHER" id="PTHR11014:SF63">
    <property type="entry name" value="METALLOPEPTIDASE, PUTATIVE (AFU_ORTHOLOGUE AFUA_6G09600)-RELATED"/>
    <property type="match status" value="1"/>
</dbReference>
<reference evidence="4" key="1">
    <citation type="submission" date="2021-03" db="EMBL/GenBank/DDBJ databases">
        <title>Leucobacter chromiisoli sp. nov., isolated from chromium-containing soil of chemical plant.</title>
        <authorList>
            <person name="Xu Z."/>
        </authorList>
    </citation>
    <scope>NUCLEOTIDE SEQUENCE</scope>
    <source>
        <strain evidence="4">A2</strain>
    </source>
</reference>
<dbReference type="InterPro" id="IPR017439">
    <property type="entry name" value="Amidohydrolase"/>
</dbReference>
<dbReference type="Proteomes" id="UP000664398">
    <property type="component" value="Unassembled WGS sequence"/>
</dbReference>
<dbReference type="GO" id="GO:0050118">
    <property type="term" value="F:N-acetyldiaminopimelate deacetylase activity"/>
    <property type="evidence" value="ECO:0007669"/>
    <property type="project" value="UniProtKB-ARBA"/>
</dbReference>
<keyword evidence="5" id="KW-1185">Reference proteome</keyword>
<dbReference type="FunFam" id="3.30.70.360:FF:000001">
    <property type="entry name" value="N-acetyldiaminopimelate deacetylase"/>
    <property type="match status" value="1"/>
</dbReference>
<dbReference type="RefSeq" id="WP_208045433.1">
    <property type="nucleotide sequence ID" value="NZ_JAGDYL010000008.1"/>
</dbReference>
<dbReference type="PIRSF" id="PIRSF005962">
    <property type="entry name" value="Pept_M20D_amidohydro"/>
    <property type="match status" value="1"/>
</dbReference>
<keyword evidence="2" id="KW-0479">Metal-binding</keyword>
<dbReference type="Pfam" id="PF07687">
    <property type="entry name" value="M20_dimer"/>
    <property type="match status" value="1"/>
</dbReference>
<dbReference type="PANTHER" id="PTHR11014">
    <property type="entry name" value="PEPTIDASE M20 FAMILY MEMBER"/>
    <property type="match status" value="1"/>
</dbReference>
<dbReference type="Gene3D" id="3.40.630.10">
    <property type="entry name" value="Zn peptidases"/>
    <property type="match status" value="1"/>
</dbReference>
<proteinExistence type="predicted"/>
<dbReference type="Gene3D" id="3.30.70.360">
    <property type="match status" value="1"/>
</dbReference>
<gene>
    <name evidence="4" type="ORF">J4H91_06400</name>
</gene>
<organism evidence="4 5">
    <name type="scientific">Leucobacter ruminantium</name>
    <dbReference type="NCBI Taxonomy" id="1289170"/>
    <lineage>
        <taxon>Bacteria</taxon>
        <taxon>Bacillati</taxon>
        <taxon>Actinomycetota</taxon>
        <taxon>Actinomycetes</taxon>
        <taxon>Micrococcales</taxon>
        <taxon>Microbacteriaceae</taxon>
        <taxon>Leucobacter</taxon>
    </lineage>
</organism>
<keyword evidence="1" id="KW-0378">Hydrolase</keyword>
<sequence>MPATALRDAWTPERLGAAVDDYVGFHRSPELSGRERRTAEKIRERLTGLGLEVHEVGRHGVVGVLRNGDGPVVAYRADTDGLPVQEETGLSYASTETAELDGAEVPVMHACGHDAHIAVALALAGLLSAKRETWSGTVVWIFQPAEETAAGAADMVAAGLWDLVPRPIAVLGQHITAIPAGRVSIGFGDIMNLGDSWRVTIRGRGAHGAKPQESIDPIVIAAHTIVRLQTVVSREVDPSHPAVVTVGQVHAGTKENVIPDEAVIALNVRTPDAAVRERVVAAVRRIVDAEAAAGGAPAPVFERISRFPRCYNDPQRAEIAAAALDAEFGAASVDRSLRATGSEDVGALADAIGVPLVFWMFGAYRPGRESMPANHSPHFGPDAEEAVDTGARAGLAVLERFLAEPTEG</sequence>
<dbReference type="NCBIfam" id="TIGR01891">
    <property type="entry name" value="amidohydrolases"/>
    <property type="match status" value="1"/>
</dbReference>
<protein>
    <submittedName>
        <fullName evidence="4">Amidohydrolase</fullName>
    </submittedName>
</protein>
<evidence type="ECO:0000256" key="2">
    <source>
        <dbReference type="PIRSR" id="PIRSR005962-1"/>
    </source>
</evidence>
<evidence type="ECO:0000259" key="3">
    <source>
        <dbReference type="Pfam" id="PF07687"/>
    </source>
</evidence>